<dbReference type="EMBL" id="FOTY01000001">
    <property type="protein sequence ID" value="SFL49676.1"/>
    <property type="molecule type" value="Genomic_DNA"/>
</dbReference>
<dbReference type="InterPro" id="IPR010035">
    <property type="entry name" value="Thi_S"/>
</dbReference>
<dbReference type="AlphaFoldDB" id="A0A1I4I7J7"/>
<dbReference type="NCBIfam" id="TIGR01683">
    <property type="entry name" value="thiS"/>
    <property type="match status" value="1"/>
</dbReference>
<dbReference type="RefSeq" id="WP_090925206.1">
    <property type="nucleotide sequence ID" value="NZ_FOTY01000001.1"/>
</dbReference>
<dbReference type="InterPro" id="IPR012675">
    <property type="entry name" value="Beta-grasp_dom_sf"/>
</dbReference>
<evidence type="ECO:0000313" key="2">
    <source>
        <dbReference type="Proteomes" id="UP000199668"/>
    </source>
</evidence>
<dbReference type="InterPro" id="IPR016155">
    <property type="entry name" value="Mopterin_synth/thiamin_S_b"/>
</dbReference>
<dbReference type="STRING" id="266892.SAMN04488054_101242"/>
<gene>
    <name evidence="1" type="ORF">SAMN04488054_101242</name>
</gene>
<dbReference type="PANTHER" id="PTHR34472">
    <property type="entry name" value="SULFUR CARRIER PROTEIN THIS"/>
    <property type="match status" value="1"/>
</dbReference>
<proteinExistence type="predicted"/>
<dbReference type="Proteomes" id="UP000199668">
    <property type="component" value="Unassembled WGS sequence"/>
</dbReference>
<dbReference type="SUPFAM" id="SSF54285">
    <property type="entry name" value="MoaD/ThiS"/>
    <property type="match status" value="1"/>
</dbReference>
<dbReference type="InterPro" id="IPR003749">
    <property type="entry name" value="ThiS/MoaD-like"/>
</dbReference>
<keyword evidence="2" id="KW-1185">Reference proteome</keyword>
<protein>
    <submittedName>
        <fullName evidence="1">Sulfur carrier protein</fullName>
    </submittedName>
</protein>
<organism evidence="1 2">
    <name type="scientific">Salibacterium qingdaonense</name>
    <dbReference type="NCBI Taxonomy" id="266892"/>
    <lineage>
        <taxon>Bacteria</taxon>
        <taxon>Bacillati</taxon>
        <taxon>Bacillota</taxon>
        <taxon>Bacilli</taxon>
        <taxon>Bacillales</taxon>
        <taxon>Bacillaceae</taxon>
    </lineage>
</organism>
<dbReference type="CDD" id="cd00565">
    <property type="entry name" value="Ubl_ThiS"/>
    <property type="match status" value="1"/>
</dbReference>
<dbReference type="Gene3D" id="3.10.20.30">
    <property type="match status" value="1"/>
</dbReference>
<dbReference type="OrthoDB" id="9798559at2"/>
<dbReference type="PANTHER" id="PTHR34472:SF1">
    <property type="entry name" value="SULFUR CARRIER PROTEIN THIS"/>
    <property type="match status" value="1"/>
</dbReference>
<accession>A0A1I4I7J7</accession>
<name>A0A1I4I7J7_9BACI</name>
<evidence type="ECO:0000313" key="1">
    <source>
        <dbReference type="EMBL" id="SFL49676.1"/>
    </source>
</evidence>
<sequence>MELIINGTARDIPEDRKTVGSLVEHLQLGGKKAVVERNGTIIKKDKHDEEPVEEGDKLEIVHFVGGG</sequence>
<dbReference type="Pfam" id="PF02597">
    <property type="entry name" value="ThiS"/>
    <property type="match status" value="1"/>
</dbReference>
<reference evidence="1 2" key="1">
    <citation type="submission" date="2016-10" db="EMBL/GenBank/DDBJ databases">
        <authorList>
            <person name="de Groot N.N."/>
        </authorList>
    </citation>
    <scope>NUCLEOTIDE SEQUENCE [LARGE SCALE GENOMIC DNA]</scope>
    <source>
        <strain evidence="1 2">CGMCC 1.6134</strain>
    </source>
</reference>